<reference evidence="2" key="1">
    <citation type="submission" date="2022-08" db="EMBL/GenBank/DDBJ databases">
        <authorList>
            <consortium name="DOE Joint Genome Institute"/>
            <person name="Min B."/>
            <person name="Riley R."/>
            <person name="Sierra-Patev S."/>
            <person name="Naranjo-Ortiz M."/>
            <person name="Looney B."/>
            <person name="Konkel Z."/>
            <person name="Slot J.C."/>
            <person name="Sakamoto Y."/>
            <person name="Steenwyk J.L."/>
            <person name="Rokas A."/>
            <person name="Carro J."/>
            <person name="Camarero S."/>
            <person name="Ferreira P."/>
            <person name="Molpeceres G."/>
            <person name="Ruiz-Duenas F.J."/>
            <person name="Serrano A."/>
            <person name="Henrissat B."/>
            <person name="Drula E."/>
            <person name="Hughes K.W."/>
            <person name="Mata J.L."/>
            <person name="Ishikawa N.K."/>
            <person name="Vargas-Isla R."/>
            <person name="Ushijima S."/>
            <person name="Smith C.A."/>
            <person name="Ahrendt S."/>
            <person name="Andreopoulos W."/>
            <person name="He G."/>
            <person name="Labutti K."/>
            <person name="Lipzen A."/>
            <person name="Ng V."/>
            <person name="Sandor L."/>
            <person name="Barry K."/>
            <person name="Martinez A.T."/>
            <person name="Xiao Y."/>
            <person name="Gibbons J.G."/>
            <person name="Terashima K."/>
            <person name="Hibbett D.S."/>
            <person name="Grigoriev I.V."/>
        </authorList>
    </citation>
    <scope>NUCLEOTIDE SEQUENCE</scope>
    <source>
        <strain evidence="2">TFB9207</strain>
    </source>
</reference>
<feature type="region of interest" description="Disordered" evidence="1">
    <location>
        <begin position="546"/>
        <end position="572"/>
    </location>
</feature>
<feature type="region of interest" description="Disordered" evidence="1">
    <location>
        <begin position="364"/>
        <end position="389"/>
    </location>
</feature>
<feature type="compositionally biased region" description="Basic and acidic residues" evidence="1">
    <location>
        <begin position="380"/>
        <end position="389"/>
    </location>
</feature>
<dbReference type="AlphaFoldDB" id="A0AA38PJK6"/>
<comment type="caution">
    <text evidence="2">The sequence shown here is derived from an EMBL/GenBank/DDBJ whole genome shotgun (WGS) entry which is preliminary data.</text>
</comment>
<gene>
    <name evidence="2" type="ORF">F5878DRAFT_526308</name>
</gene>
<protein>
    <recommendedName>
        <fullName evidence="4">Zinc-finger domain-containing protein</fullName>
    </recommendedName>
</protein>
<evidence type="ECO:0000313" key="2">
    <source>
        <dbReference type="EMBL" id="KAJ3844160.1"/>
    </source>
</evidence>
<proteinExistence type="predicted"/>
<dbReference type="Proteomes" id="UP001163846">
    <property type="component" value="Unassembled WGS sequence"/>
</dbReference>
<evidence type="ECO:0000313" key="3">
    <source>
        <dbReference type="Proteomes" id="UP001163846"/>
    </source>
</evidence>
<organism evidence="2 3">
    <name type="scientific">Lentinula raphanica</name>
    <dbReference type="NCBI Taxonomy" id="153919"/>
    <lineage>
        <taxon>Eukaryota</taxon>
        <taxon>Fungi</taxon>
        <taxon>Dikarya</taxon>
        <taxon>Basidiomycota</taxon>
        <taxon>Agaricomycotina</taxon>
        <taxon>Agaricomycetes</taxon>
        <taxon>Agaricomycetidae</taxon>
        <taxon>Agaricales</taxon>
        <taxon>Marasmiineae</taxon>
        <taxon>Omphalotaceae</taxon>
        <taxon>Lentinula</taxon>
    </lineage>
</organism>
<evidence type="ECO:0000256" key="1">
    <source>
        <dbReference type="SAM" id="MobiDB-lite"/>
    </source>
</evidence>
<feature type="compositionally biased region" description="Basic and acidic residues" evidence="1">
    <location>
        <begin position="90"/>
        <end position="100"/>
    </location>
</feature>
<keyword evidence="3" id="KW-1185">Reference proteome</keyword>
<dbReference type="EMBL" id="MU805959">
    <property type="protein sequence ID" value="KAJ3844160.1"/>
    <property type="molecule type" value="Genomic_DNA"/>
</dbReference>
<name>A0AA38PJK6_9AGAR</name>
<feature type="region of interest" description="Disordered" evidence="1">
    <location>
        <begin position="70"/>
        <end position="100"/>
    </location>
</feature>
<evidence type="ECO:0008006" key="4">
    <source>
        <dbReference type="Google" id="ProtNLM"/>
    </source>
</evidence>
<feature type="compositionally biased region" description="Basic residues" evidence="1">
    <location>
        <begin position="554"/>
        <end position="565"/>
    </location>
</feature>
<sequence>MSTTTSSSSTSASAVRRLKQVYVEIPPSPLHTSRRSSVPSLPSHLSFNNVINHHKENTPLQAHVNEHAAGLPQKRKNDSSHWQATAKKSRKEDTMPQVHQDKDGDPVICCHHCRNKRSPSEIVQCTFLKPISSKNADGRRCTTVYCRKCLKNKYNEDSVQKVAASRGRKETGHIEAAYIFKCPKCCGHCGCWKCKHKDALKANEVSSQANHLPGRVNATSKDHGTTAAAKAKVHKPKTVPKVTWSPIPTRLKLEDAEDRIFIREFILRFSGVQGMTMTLTQQEELESIGSSHDPLDDDDEESTPVNWVSEACVKNIILSLIGVLAAEEDSSATLVMENAIRDIRDAGANLTKIWAVLSSLRESLGRPDDSGRGRTAKGNGRGDDESSEDRIILEYPDPLAAPVNHNIRSTRSLATSGGFLVVTSSQMVPVIVGLIKTMMESHAIRVAIDEGIKEGREKNRESRELVRLENESWKSFEEKHKSDPSKIATERGIHKAKVQDIENASKVVSSAFLSRSGPFGSDQDGRIYWALTPGVHDRKYASDYIVSRLPNPPKPKKARNRKQRQRREEADAQELGEWSWFLAVWGKNPNENSDDDEPQWWGFWDPKEIRNLANWLTSKNDLQNGDGGGGSTREMKALVKEITDYANVLEWRMLGEDY</sequence>
<accession>A0AA38PJK6</accession>